<comment type="caution">
    <text evidence="1">The sequence shown here is derived from an EMBL/GenBank/DDBJ whole genome shotgun (WGS) entry which is preliminary data.</text>
</comment>
<sequence length="319" mass="34237">MPMAPTSAAAEAVPAETVISAEDYDRAKAKAASTPDTSAERRIEAQFLEDAAVDHGNTYTRAEVEVVDLGPAFIAGPVDLDVKEIVIAESGDDATVEVAADLNPGTIDAQAPSSGSAEYATVAGGSYRIVVKGVGDAIFTWEKAKRKDEKDKQKDYWAYAREANGEPYAVKNWPNPRVSNLYIRNYPTQSTYSKLRTWEANSQPAADFKGDCNESPMTISLGAGGAGVEMSFRDCASNDVSRNSSVPGEMRIEMDQGSFVLQAGNIGTGYIASFSTKQGEVPYFNDQQRVTFRKYAVPAAWGPGGPSQTCEHTNGNRTC</sequence>
<organism evidence="1 2">
    <name type="scientific">Kineosporia babensis</name>
    <dbReference type="NCBI Taxonomy" id="499548"/>
    <lineage>
        <taxon>Bacteria</taxon>
        <taxon>Bacillati</taxon>
        <taxon>Actinomycetota</taxon>
        <taxon>Actinomycetes</taxon>
        <taxon>Kineosporiales</taxon>
        <taxon>Kineosporiaceae</taxon>
        <taxon>Kineosporia</taxon>
    </lineage>
</organism>
<proteinExistence type="predicted"/>
<accession>A0A9X1NKM6</accession>
<protein>
    <submittedName>
        <fullName evidence="1">Uncharacterized protein</fullName>
    </submittedName>
</protein>
<gene>
    <name evidence="1" type="ORF">LR394_28520</name>
</gene>
<dbReference type="RefSeq" id="WP_231447656.1">
    <property type="nucleotide sequence ID" value="NZ_JAJOMB010000018.1"/>
</dbReference>
<dbReference type="AlphaFoldDB" id="A0A9X1NKM6"/>
<evidence type="ECO:0000313" key="2">
    <source>
        <dbReference type="Proteomes" id="UP001138997"/>
    </source>
</evidence>
<evidence type="ECO:0000313" key="1">
    <source>
        <dbReference type="EMBL" id="MCD5314853.1"/>
    </source>
</evidence>
<keyword evidence="2" id="KW-1185">Reference proteome</keyword>
<reference evidence="1" key="1">
    <citation type="submission" date="2021-11" db="EMBL/GenBank/DDBJ databases">
        <title>Streptomyces corallinus and Kineosporia corallina sp. nov., two new coral-derived marine actinobacteria.</title>
        <authorList>
            <person name="Buangrab K."/>
            <person name="Sutthacheep M."/>
            <person name="Yeemin T."/>
            <person name="Harunari E."/>
            <person name="Igarashi Y."/>
            <person name="Sripreechasak P."/>
            <person name="Kanchanasin P."/>
            <person name="Tanasupawat S."/>
            <person name="Phongsopitanun W."/>
        </authorList>
    </citation>
    <scope>NUCLEOTIDE SEQUENCE</scope>
    <source>
        <strain evidence="1">JCM 31032</strain>
    </source>
</reference>
<name>A0A9X1NKM6_9ACTN</name>
<dbReference type="EMBL" id="JAJOMB010000018">
    <property type="protein sequence ID" value="MCD5314853.1"/>
    <property type="molecule type" value="Genomic_DNA"/>
</dbReference>
<dbReference type="Proteomes" id="UP001138997">
    <property type="component" value="Unassembled WGS sequence"/>
</dbReference>